<dbReference type="VEuPathDB" id="FungiDB:CJI97_004706"/>
<dbReference type="STRING" id="498019.A0A2H0ZHA2"/>
<dbReference type="GO" id="GO:0016020">
    <property type="term" value="C:membrane"/>
    <property type="evidence" value="ECO:0007669"/>
    <property type="project" value="UniProtKB-SubCell"/>
</dbReference>
<dbReference type="InterPro" id="IPR001594">
    <property type="entry name" value="Palmitoyltrfase_DHHC"/>
</dbReference>
<evidence type="ECO:0000256" key="4">
    <source>
        <dbReference type="ARBA" id="ARBA00022989"/>
    </source>
</evidence>
<feature type="transmembrane region" description="Helical" evidence="10">
    <location>
        <begin position="51"/>
        <end position="71"/>
    </location>
</feature>
<gene>
    <name evidence="13" type="ORF">B9J08_004746</name>
    <name evidence="12" type="ORF">B9J08_04706</name>
</gene>
<dbReference type="PROSITE" id="PS50216">
    <property type="entry name" value="DHHC"/>
    <property type="match status" value="1"/>
</dbReference>
<evidence type="ECO:0000256" key="7">
    <source>
        <dbReference type="ARBA" id="ARBA00023288"/>
    </source>
</evidence>
<protein>
    <recommendedName>
        <fullName evidence="10">Palmitoyltransferase</fullName>
        <ecNumber evidence="10">2.3.1.225</ecNumber>
    </recommendedName>
</protein>
<dbReference type="VEuPathDB" id="FungiDB:CJI96_0004407"/>
<dbReference type="VEuPathDB" id="FungiDB:QG37_06896"/>
<dbReference type="VEuPathDB" id="FungiDB:B9J08_004746"/>
<evidence type="ECO:0000256" key="6">
    <source>
        <dbReference type="ARBA" id="ARBA00023139"/>
    </source>
</evidence>
<keyword evidence="7" id="KW-0449">Lipoprotein</keyword>
<dbReference type="AlphaFoldDB" id="A0A2H0ZHA2"/>
<dbReference type="Pfam" id="PF01529">
    <property type="entry name" value="DHHC"/>
    <property type="match status" value="1"/>
</dbReference>
<dbReference type="VEuPathDB" id="FungiDB:CJJ09_004757"/>
<sequence length="356" mass="41584">MWTHSSTWTSIERLLCSFLSLFPKVFVTSLMTWALWAITSQLHTLSYKNTALAIAYVLYGLSIFTYFRVIYEGPGTPYDFPELRLPPESEPSYNNNEYQHPYTLENSGPVVPPTELYTTHTFKDHQLSYHSCRTCNTWKPDRCHHCKTCKSCILKMDHHCPWFACCIGFRNHKFFIQSLCYITSFCGWLLLLSGHELYRFFADQDFDLHSYLSLNLVFVVVLSFTFFIAVGVFTAFSVYLLLRNYTTIEFQNEKWNYSKENEAQYEFDSRGKRRKLGHIYDLGSKNNLRAVMGDSWAAWVLPIKVTSMSLAPGQRNGINFEVNEATFEKLCNNAKLQEQLDRQLAEYRDRLRGSDE</sequence>
<keyword evidence="8 10" id="KW-0012">Acyltransferase</keyword>
<evidence type="ECO:0000313" key="14">
    <source>
        <dbReference type="Proteomes" id="UP000230249"/>
    </source>
</evidence>
<evidence type="ECO:0000256" key="3">
    <source>
        <dbReference type="ARBA" id="ARBA00022692"/>
    </source>
</evidence>
<evidence type="ECO:0000256" key="8">
    <source>
        <dbReference type="ARBA" id="ARBA00023315"/>
    </source>
</evidence>
<keyword evidence="14" id="KW-1185">Reference proteome</keyword>
<dbReference type="EMBL" id="PEKT03000005">
    <property type="protein sequence ID" value="KAK8439155.1"/>
    <property type="molecule type" value="Genomic_DNA"/>
</dbReference>
<keyword evidence="2 10" id="KW-0808">Transferase</keyword>
<dbReference type="PANTHER" id="PTHR12246">
    <property type="entry name" value="PALMITOYLTRANSFERASE ZDHHC16"/>
    <property type="match status" value="1"/>
</dbReference>
<accession>A0A2H0ZHA2</accession>
<feature type="domain" description="Palmitoyltransferase DHHC" evidence="11">
    <location>
        <begin position="129"/>
        <end position="253"/>
    </location>
</feature>
<feature type="transmembrane region" description="Helical" evidence="10">
    <location>
        <begin position="174"/>
        <end position="194"/>
    </location>
</feature>
<proteinExistence type="inferred from homology"/>
<evidence type="ECO:0000313" key="12">
    <source>
        <dbReference type="EMBL" id="KAK8439155.1"/>
    </source>
</evidence>
<name>A0A2H0ZHA2_CANAR</name>
<keyword evidence="6" id="KW-0564">Palmitate</keyword>
<dbReference type="OMA" id="YTYFKVI"/>
<evidence type="ECO:0000256" key="2">
    <source>
        <dbReference type="ARBA" id="ARBA00022679"/>
    </source>
</evidence>
<evidence type="ECO:0000256" key="5">
    <source>
        <dbReference type="ARBA" id="ARBA00023136"/>
    </source>
</evidence>
<organism evidence="13">
    <name type="scientific">Candidozyma auris</name>
    <name type="common">Yeast</name>
    <name type="synonym">Candida auris</name>
    <dbReference type="NCBI Taxonomy" id="498019"/>
    <lineage>
        <taxon>Eukaryota</taxon>
        <taxon>Fungi</taxon>
        <taxon>Dikarya</taxon>
        <taxon>Ascomycota</taxon>
        <taxon>Saccharomycotina</taxon>
        <taxon>Pichiomycetes</taxon>
        <taxon>Metschnikowiaceae</taxon>
        <taxon>Candidozyma</taxon>
    </lineage>
</organism>
<dbReference type="Proteomes" id="UP000230249">
    <property type="component" value="Unassembled WGS sequence"/>
</dbReference>
<keyword evidence="3 10" id="KW-0812">Transmembrane</keyword>
<reference evidence="12" key="4">
    <citation type="submission" date="2024-03" db="EMBL/GenBank/DDBJ databases">
        <title>Improved genome assembly of Candida auris strain B8441 and annotation of B11205.</title>
        <authorList>
            <person name="Cauldron N.C."/>
            <person name="Shea T."/>
            <person name="Cuomo C.A."/>
        </authorList>
    </citation>
    <scope>NUCLEOTIDE SEQUENCE</scope>
    <source>
        <strain evidence="12">B8441</strain>
    </source>
</reference>
<keyword evidence="5 10" id="KW-0472">Membrane</keyword>
<evidence type="ECO:0000256" key="9">
    <source>
        <dbReference type="ARBA" id="ARBA00048048"/>
    </source>
</evidence>
<evidence type="ECO:0000313" key="13">
    <source>
        <dbReference type="EMBL" id="PIS49719.1"/>
    </source>
</evidence>
<comment type="similarity">
    <text evidence="10">Belongs to the DHHC palmitoyltransferase family.</text>
</comment>
<comment type="domain">
    <text evidence="10">The DHHC domain is required for palmitoyltransferase activity.</text>
</comment>
<reference evidence="13" key="2">
    <citation type="submission" date="2017-11" db="EMBL/GenBank/DDBJ databases">
        <title>Candida auris genome assembly and annotation.</title>
        <authorList>
            <person name="Munoz J.F."/>
            <person name="Gade L.G."/>
            <person name="Chow N.A."/>
            <person name="Litvintseva A.P."/>
            <person name="Loparev V.N."/>
            <person name="Cuomo C.A."/>
        </authorList>
    </citation>
    <scope>NUCLEOTIDE SEQUENCE</scope>
    <source>
        <strain evidence="13">B8441</strain>
    </source>
</reference>
<dbReference type="EC" id="2.3.1.225" evidence="10"/>
<feature type="transmembrane region" description="Helical" evidence="10">
    <location>
        <begin position="21"/>
        <end position="39"/>
    </location>
</feature>
<evidence type="ECO:0000256" key="1">
    <source>
        <dbReference type="ARBA" id="ARBA00004141"/>
    </source>
</evidence>
<reference evidence="13 14" key="1">
    <citation type="journal article" date="2017" name="Clin. Infect. Dis.">
        <title>Simultaneous emergence of multidrug-resistant Candida auris on 3 continents confirmed by whole-genome sequencing and epidemiological analyses.</title>
        <authorList>
            <person name="Lockhart S.R."/>
            <person name="Etienne K.A."/>
            <person name="Vallabhaneni S."/>
            <person name="Farooqi J."/>
            <person name="Chowdhary A."/>
            <person name="Govender N.P."/>
            <person name="Colombo A.L."/>
            <person name="Calvo B."/>
            <person name="Cuomo C.A."/>
            <person name="Desjardins C.A."/>
            <person name="Berkow E.L."/>
            <person name="Castanheira M."/>
            <person name="Magobo R.E."/>
            <person name="Jabeen K."/>
            <person name="Asghar R.J."/>
            <person name="Meis J.F."/>
            <person name="Jackson B."/>
            <person name="Chiller T."/>
            <person name="Litvintseva A.P."/>
        </authorList>
    </citation>
    <scope>NUCLEOTIDE SEQUENCE [LARGE SCALE GENOMIC DNA]</scope>
    <source>
        <strain evidence="13 14">B8441</strain>
    </source>
</reference>
<dbReference type="GO" id="GO:0019706">
    <property type="term" value="F:protein-cysteine S-palmitoyltransferase activity"/>
    <property type="evidence" value="ECO:0007669"/>
    <property type="project" value="UniProtKB-EC"/>
</dbReference>
<keyword evidence="4 10" id="KW-1133">Transmembrane helix</keyword>
<reference evidence="12 14" key="3">
    <citation type="journal article" date="2018" name="Nat. Commun.">
        <title>Genomic insights into multidrug-resistance, mating and virulence in Candida auris and related emerging species.</title>
        <authorList>
            <person name="Munoz J.F."/>
            <person name="Gade L."/>
            <person name="Chow N.A."/>
            <person name="Loparev V.N."/>
            <person name="Juieng P."/>
            <person name="Berkow E.L."/>
            <person name="Farrer R.A."/>
            <person name="Litvintseva A.P."/>
            <person name="Cuomo C.A."/>
        </authorList>
    </citation>
    <scope>GENOME REANNOTATION</scope>
    <source>
        <strain evidence="12 14">B8441</strain>
    </source>
</reference>
<evidence type="ECO:0000259" key="11">
    <source>
        <dbReference type="Pfam" id="PF01529"/>
    </source>
</evidence>
<dbReference type="InterPro" id="IPR039859">
    <property type="entry name" value="PFA4/ZDH16/20/ERF2-like"/>
</dbReference>
<comment type="subcellular location">
    <subcellularLocation>
        <location evidence="1">Membrane</location>
        <topology evidence="1">Multi-pass membrane protein</topology>
    </subcellularLocation>
</comment>
<feature type="transmembrane region" description="Helical" evidence="10">
    <location>
        <begin position="214"/>
        <end position="242"/>
    </location>
</feature>
<dbReference type="EMBL" id="PEKT02000009">
    <property type="protein sequence ID" value="PIS49719.1"/>
    <property type="molecule type" value="Genomic_DNA"/>
</dbReference>
<evidence type="ECO:0000256" key="10">
    <source>
        <dbReference type="RuleBase" id="RU079119"/>
    </source>
</evidence>
<comment type="catalytic activity">
    <reaction evidence="9 10">
        <text>L-cysteinyl-[protein] + hexadecanoyl-CoA = S-hexadecanoyl-L-cysteinyl-[protein] + CoA</text>
        <dbReference type="Rhea" id="RHEA:36683"/>
        <dbReference type="Rhea" id="RHEA-COMP:10131"/>
        <dbReference type="Rhea" id="RHEA-COMP:11032"/>
        <dbReference type="ChEBI" id="CHEBI:29950"/>
        <dbReference type="ChEBI" id="CHEBI:57287"/>
        <dbReference type="ChEBI" id="CHEBI:57379"/>
        <dbReference type="ChEBI" id="CHEBI:74151"/>
        <dbReference type="EC" id="2.3.1.225"/>
    </reaction>
</comment>
<dbReference type="VEuPathDB" id="FungiDB:CJJ07_003594"/>
<comment type="caution">
    <text evidence="13">The sequence shown here is derived from an EMBL/GenBank/DDBJ whole genome shotgun (WGS) entry which is preliminary data.</text>
</comment>